<evidence type="ECO:0000313" key="3">
    <source>
        <dbReference type="Proteomes" id="UP001303160"/>
    </source>
</evidence>
<accession>A0AAN6XRA3</accession>
<gene>
    <name evidence="2" type="ORF">QBC40DRAFT_252237</name>
</gene>
<protein>
    <submittedName>
        <fullName evidence="2">Uncharacterized protein</fullName>
    </submittedName>
</protein>
<sequence length="317" mass="33600">MSNQKKTYFLCPNWDFHPSSLRLGSLITSKEKPDYALNESNSPWPLPYNPSPNPLGNSASASSAPAPSTPNSILPPTTKYNTTWSTASYKSGKYALYTEFISMLTGLGANLEIDHFSSTSNVFHFRELVTEQFVPTQAYFQACIDASESARDFITLSWFKKHLYMVTSVKIARGASARVLTAKGQGTEAGVSVDGSLFMGGGAPGSVGPEVSSGKGHSERGTFEGASDFVFAFGLHRVVVRRAGKGEAGASVQVVGAPMSYTSGAMYGSDRGPARDLDAIVVDGVASGEASASDFEGSEGKLVMDVDGEEVVCVRPV</sequence>
<dbReference type="AlphaFoldDB" id="A0AAN6XRA3"/>
<proteinExistence type="predicted"/>
<evidence type="ECO:0000256" key="1">
    <source>
        <dbReference type="SAM" id="MobiDB-lite"/>
    </source>
</evidence>
<evidence type="ECO:0000313" key="2">
    <source>
        <dbReference type="EMBL" id="KAK4202407.1"/>
    </source>
</evidence>
<dbReference type="Proteomes" id="UP001303160">
    <property type="component" value="Unassembled WGS sequence"/>
</dbReference>
<feature type="compositionally biased region" description="Low complexity" evidence="1">
    <location>
        <begin position="54"/>
        <end position="72"/>
    </location>
</feature>
<organism evidence="2 3">
    <name type="scientific">Triangularia verruculosa</name>
    <dbReference type="NCBI Taxonomy" id="2587418"/>
    <lineage>
        <taxon>Eukaryota</taxon>
        <taxon>Fungi</taxon>
        <taxon>Dikarya</taxon>
        <taxon>Ascomycota</taxon>
        <taxon>Pezizomycotina</taxon>
        <taxon>Sordariomycetes</taxon>
        <taxon>Sordariomycetidae</taxon>
        <taxon>Sordariales</taxon>
        <taxon>Podosporaceae</taxon>
        <taxon>Triangularia</taxon>
    </lineage>
</organism>
<reference evidence="2" key="1">
    <citation type="journal article" date="2023" name="Mol. Phylogenet. Evol.">
        <title>Genome-scale phylogeny and comparative genomics of the fungal order Sordariales.</title>
        <authorList>
            <person name="Hensen N."/>
            <person name="Bonometti L."/>
            <person name="Westerberg I."/>
            <person name="Brannstrom I.O."/>
            <person name="Guillou S."/>
            <person name="Cros-Aarteil S."/>
            <person name="Calhoun S."/>
            <person name="Haridas S."/>
            <person name="Kuo A."/>
            <person name="Mondo S."/>
            <person name="Pangilinan J."/>
            <person name="Riley R."/>
            <person name="LaButti K."/>
            <person name="Andreopoulos B."/>
            <person name="Lipzen A."/>
            <person name="Chen C."/>
            <person name="Yan M."/>
            <person name="Daum C."/>
            <person name="Ng V."/>
            <person name="Clum A."/>
            <person name="Steindorff A."/>
            <person name="Ohm R.A."/>
            <person name="Martin F."/>
            <person name="Silar P."/>
            <person name="Natvig D.O."/>
            <person name="Lalanne C."/>
            <person name="Gautier V."/>
            <person name="Ament-Velasquez S.L."/>
            <person name="Kruys A."/>
            <person name="Hutchinson M.I."/>
            <person name="Powell A.J."/>
            <person name="Barry K."/>
            <person name="Miller A.N."/>
            <person name="Grigoriev I.V."/>
            <person name="Debuchy R."/>
            <person name="Gladieux P."/>
            <person name="Hiltunen Thoren M."/>
            <person name="Johannesson H."/>
        </authorList>
    </citation>
    <scope>NUCLEOTIDE SEQUENCE</scope>
    <source>
        <strain evidence="2">CBS 315.58</strain>
    </source>
</reference>
<reference evidence="2" key="2">
    <citation type="submission" date="2023-05" db="EMBL/GenBank/DDBJ databases">
        <authorList>
            <consortium name="Lawrence Berkeley National Laboratory"/>
            <person name="Steindorff A."/>
            <person name="Hensen N."/>
            <person name="Bonometti L."/>
            <person name="Westerberg I."/>
            <person name="Brannstrom I.O."/>
            <person name="Guillou S."/>
            <person name="Cros-Aarteil S."/>
            <person name="Calhoun S."/>
            <person name="Haridas S."/>
            <person name="Kuo A."/>
            <person name="Mondo S."/>
            <person name="Pangilinan J."/>
            <person name="Riley R."/>
            <person name="Labutti K."/>
            <person name="Andreopoulos B."/>
            <person name="Lipzen A."/>
            <person name="Chen C."/>
            <person name="Yanf M."/>
            <person name="Daum C."/>
            <person name="Ng V."/>
            <person name="Clum A."/>
            <person name="Ohm R."/>
            <person name="Martin F."/>
            <person name="Silar P."/>
            <person name="Natvig D."/>
            <person name="Lalanne C."/>
            <person name="Gautier V."/>
            <person name="Ament-Velasquez S.L."/>
            <person name="Kruys A."/>
            <person name="Hutchinson M.I."/>
            <person name="Powell A.J."/>
            <person name="Barry K."/>
            <person name="Miller A.N."/>
            <person name="Grigoriev I.V."/>
            <person name="Debuchy R."/>
            <person name="Gladieux P."/>
            <person name="Thoren M.H."/>
            <person name="Johannesson H."/>
        </authorList>
    </citation>
    <scope>NUCLEOTIDE SEQUENCE</scope>
    <source>
        <strain evidence="2">CBS 315.58</strain>
    </source>
</reference>
<comment type="caution">
    <text evidence="2">The sequence shown here is derived from an EMBL/GenBank/DDBJ whole genome shotgun (WGS) entry which is preliminary data.</text>
</comment>
<name>A0AAN6XRA3_9PEZI</name>
<dbReference type="EMBL" id="MU863898">
    <property type="protein sequence ID" value="KAK4202407.1"/>
    <property type="molecule type" value="Genomic_DNA"/>
</dbReference>
<keyword evidence="3" id="KW-1185">Reference proteome</keyword>
<feature type="region of interest" description="Disordered" evidence="1">
    <location>
        <begin position="46"/>
        <end position="75"/>
    </location>
</feature>